<dbReference type="InterPro" id="IPR036514">
    <property type="entry name" value="SGNH_hydro_sf"/>
</dbReference>
<evidence type="ECO:0000313" key="2">
    <source>
        <dbReference type="EMBL" id="MDV0446166.1"/>
    </source>
</evidence>
<proteinExistence type="predicted"/>
<gene>
    <name evidence="2" type="ORF">MmiAt1_17840</name>
</gene>
<protein>
    <recommendedName>
        <fullName evidence="1">SGNH hydrolase-type esterase domain-containing protein</fullName>
    </recommendedName>
</protein>
<dbReference type="EMBL" id="JAWDKC010000037">
    <property type="protein sequence ID" value="MDV0446166.1"/>
    <property type="molecule type" value="Genomic_DNA"/>
</dbReference>
<feature type="domain" description="SGNH hydrolase-type esterase" evidence="1">
    <location>
        <begin position="6"/>
        <end position="198"/>
    </location>
</feature>
<evidence type="ECO:0000313" key="3">
    <source>
        <dbReference type="Proteomes" id="UP001272052"/>
    </source>
</evidence>
<reference evidence="2 3" key="1">
    <citation type="submission" date="2023-06" db="EMBL/GenBank/DDBJ databases">
        <title>Genome sequence of Methanimicrococcus sp. At1.</title>
        <authorList>
            <person name="Protasov E."/>
            <person name="Platt K."/>
            <person name="Poehlein A."/>
            <person name="Daniel R."/>
            <person name="Brune A."/>
        </authorList>
    </citation>
    <scope>NUCLEOTIDE SEQUENCE [LARGE SCALE GENOMIC DNA]</scope>
    <source>
        <strain evidence="2 3">At1</strain>
    </source>
</reference>
<dbReference type="InterPro" id="IPR013830">
    <property type="entry name" value="SGNH_hydro"/>
</dbReference>
<dbReference type="Pfam" id="PF13472">
    <property type="entry name" value="Lipase_GDSL_2"/>
    <property type="match status" value="1"/>
</dbReference>
<dbReference type="Gene3D" id="3.40.50.1110">
    <property type="entry name" value="SGNH hydrolase"/>
    <property type="match status" value="1"/>
</dbReference>
<dbReference type="Proteomes" id="UP001272052">
    <property type="component" value="Unassembled WGS sequence"/>
</dbReference>
<keyword evidence="3" id="KW-1185">Reference proteome</keyword>
<sequence>MYNILCFGDSNTWGMDPKTLARFAPEIRWSGILKKELGADFNIIEEGLVGRTAVMSFPFEPEACGISYFLPCVKSHAPLDMIIIMLGTNDFAYGATPLGIVRNLARYIPIANDNATGVPGKKPKILLVSPVQITKDFEKSPFQEIFGDVDVCIEKSKVYGNYVKMIAEENGCLWLDSSDAAAASETDGLHFDEKGHEALGKAIAEIVRKEL</sequence>
<name>A0ABU3VSL4_9EURY</name>
<comment type="caution">
    <text evidence="2">The sequence shown here is derived from an EMBL/GenBank/DDBJ whole genome shotgun (WGS) entry which is preliminary data.</text>
</comment>
<accession>A0ABU3VSL4</accession>
<evidence type="ECO:0000259" key="1">
    <source>
        <dbReference type="Pfam" id="PF13472"/>
    </source>
</evidence>
<dbReference type="RefSeq" id="WP_318786608.1">
    <property type="nucleotide sequence ID" value="NZ_JAWDKC010000037.1"/>
</dbReference>
<organism evidence="2 3">
    <name type="scientific">Methanimicrococcus hacksteinii</name>
    <dbReference type="NCBI Taxonomy" id="3028293"/>
    <lineage>
        <taxon>Archaea</taxon>
        <taxon>Methanobacteriati</taxon>
        <taxon>Methanobacteriota</taxon>
        <taxon>Stenosarchaea group</taxon>
        <taxon>Methanomicrobia</taxon>
        <taxon>Methanosarcinales</taxon>
        <taxon>Methanosarcinaceae</taxon>
        <taxon>Methanimicrococcus</taxon>
    </lineage>
</organism>
<dbReference type="SUPFAM" id="SSF52266">
    <property type="entry name" value="SGNH hydrolase"/>
    <property type="match status" value="1"/>
</dbReference>